<evidence type="ECO:0000313" key="2">
    <source>
        <dbReference type="Proteomes" id="UP000078200"/>
    </source>
</evidence>
<reference evidence="1" key="1">
    <citation type="submission" date="2020-05" db="UniProtKB">
        <authorList>
            <consortium name="EnsemblMetazoa"/>
        </authorList>
    </citation>
    <scope>IDENTIFICATION</scope>
    <source>
        <strain evidence="1">TTRI</strain>
    </source>
</reference>
<dbReference type="EnsemblMetazoa" id="GAUT021527-RA">
    <property type="protein sequence ID" value="GAUT021527-PA"/>
    <property type="gene ID" value="GAUT021527"/>
</dbReference>
<name>A0A1A9V086_GLOAU</name>
<protein>
    <submittedName>
        <fullName evidence="1">Uncharacterized protein</fullName>
    </submittedName>
</protein>
<organism evidence="1 2">
    <name type="scientific">Glossina austeni</name>
    <name type="common">Savannah tsetse fly</name>
    <dbReference type="NCBI Taxonomy" id="7395"/>
    <lineage>
        <taxon>Eukaryota</taxon>
        <taxon>Metazoa</taxon>
        <taxon>Ecdysozoa</taxon>
        <taxon>Arthropoda</taxon>
        <taxon>Hexapoda</taxon>
        <taxon>Insecta</taxon>
        <taxon>Pterygota</taxon>
        <taxon>Neoptera</taxon>
        <taxon>Endopterygota</taxon>
        <taxon>Diptera</taxon>
        <taxon>Brachycera</taxon>
        <taxon>Muscomorpha</taxon>
        <taxon>Hippoboscoidea</taxon>
        <taxon>Glossinidae</taxon>
        <taxon>Glossina</taxon>
    </lineage>
</organism>
<sequence length="194" mass="22842">MQKELQTPSMTQSELLYVCKYILKYYKFGDLWLIVIVKDLKFQIYRAYSNAFCSLQQNTWRGTYRKIRLNINNRNSDDDEVDHSTNQILIELCTRTYLKLKPTCKMYFTIEGPPTYVGPSPLNYLLLTLLEKLKTDWHGKAGIFKYQITDELTEGHSEPYTDSGNVTNEKIDPTYLHDLIIEYDNTIQNKQIKT</sequence>
<keyword evidence="2" id="KW-1185">Reference proteome</keyword>
<dbReference type="VEuPathDB" id="VectorBase:GAUT021527"/>
<accession>A0A1A9V086</accession>
<proteinExistence type="predicted"/>
<dbReference type="Proteomes" id="UP000078200">
    <property type="component" value="Unassembled WGS sequence"/>
</dbReference>
<evidence type="ECO:0000313" key="1">
    <source>
        <dbReference type="EnsemblMetazoa" id="GAUT021527-PA"/>
    </source>
</evidence>
<dbReference type="AlphaFoldDB" id="A0A1A9V086"/>